<evidence type="ECO:0000259" key="2">
    <source>
        <dbReference type="Pfam" id="PF20153"/>
    </source>
</evidence>
<evidence type="ECO:0000313" key="3">
    <source>
        <dbReference type="EMBL" id="CCO34113.1"/>
    </source>
</evidence>
<proteinExistence type="predicted"/>
<dbReference type="Proteomes" id="UP000012065">
    <property type="component" value="Unassembled WGS sequence"/>
</dbReference>
<evidence type="ECO:0000256" key="1">
    <source>
        <dbReference type="SAM" id="MobiDB-lite"/>
    </source>
</evidence>
<dbReference type="Pfam" id="PF20153">
    <property type="entry name" value="DUF6535"/>
    <property type="match status" value="1"/>
</dbReference>
<name>M5C2E6_THACB</name>
<dbReference type="EMBL" id="CAOJ01012628">
    <property type="protein sequence ID" value="CCO34113.1"/>
    <property type="molecule type" value="Genomic_DNA"/>
</dbReference>
<gene>
    <name evidence="3" type="ORF">BN14_08205</name>
</gene>
<feature type="compositionally biased region" description="Basic and acidic residues" evidence="1">
    <location>
        <begin position="11"/>
        <end position="27"/>
    </location>
</feature>
<dbReference type="AlphaFoldDB" id="M5C2E6"/>
<feature type="region of interest" description="Disordered" evidence="1">
    <location>
        <begin position="1"/>
        <end position="57"/>
    </location>
</feature>
<comment type="caution">
    <text evidence="3">The sequence shown here is derived from an EMBL/GenBank/DDBJ whole genome shotgun (WGS) entry which is preliminary data.</text>
</comment>
<evidence type="ECO:0000313" key="4">
    <source>
        <dbReference type="Proteomes" id="UP000012065"/>
    </source>
</evidence>
<sequence length="272" mass="29611">MALILPNNLSGDRHIAKEKQRTADAEGRPVPSLGRQATIEKMPDEEQDAAYPQTKTHDAQQARYRVYQADDPVMEPDEYGAELTKDARVWKVYVKEADRWDTELVDGWNKQVFNPSIRVNPLTGIAALFSAVSTTFLIESSGMLKQDPNDVSAAALIVISHVLVALAGNSSVDVSKLSLPDHSAEPFLPPHNAVIVNTLWYLSLATSIATSFLAMLAKDCSASAAEVDDDRALEDARADSGAAISDSFIAVTVCNRTLLLEQHSDSTYGRVL</sequence>
<feature type="domain" description="DUF6535" evidence="2">
    <location>
        <begin position="90"/>
        <end position="226"/>
    </location>
</feature>
<organism evidence="3 4">
    <name type="scientific">Thanatephorus cucumeris (strain AG1-IB / isolate 7/3/14)</name>
    <name type="common">Lettuce bottom rot fungus</name>
    <name type="synonym">Rhizoctonia solani</name>
    <dbReference type="NCBI Taxonomy" id="1108050"/>
    <lineage>
        <taxon>Eukaryota</taxon>
        <taxon>Fungi</taxon>
        <taxon>Dikarya</taxon>
        <taxon>Basidiomycota</taxon>
        <taxon>Agaricomycotina</taxon>
        <taxon>Agaricomycetes</taxon>
        <taxon>Cantharellales</taxon>
        <taxon>Ceratobasidiaceae</taxon>
        <taxon>Rhizoctonia</taxon>
        <taxon>Rhizoctonia solani AG-1</taxon>
    </lineage>
</organism>
<dbReference type="HOGENOM" id="CLU_1023714_0_0_1"/>
<accession>M5C2E6</accession>
<dbReference type="InterPro" id="IPR045338">
    <property type="entry name" value="DUF6535"/>
</dbReference>
<reference evidence="3 4" key="1">
    <citation type="journal article" date="2013" name="J. Biotechnol.">
        <title>Establishment and interpretation of the genome sequence of the phytopathogenic fungus Rhizoctonia solani AG1-IB isolate 7/3/14.</title>
        <authorList>
            <person name="Wibberg D.W."/>
            <person name="Jelonek L.J."/>
            <person name="Rupp O.R."/>
            <person name="Hennig M.H."/>
            <person name="Eikmeyer F.E."/>
            <person name="Goesmann A.G."/>
            <person name="Hartmann A.H."/>
            <person name="Borriss R.B."/>
            <person name="Grosch R.G."/>
            <person name="Puehler A.P."/>
            <person name="Schlueter A.S."/>
        </authorList>
    </citation>
    <scope>NUCLEOTIDE SEQUENCE [LARGE SCALE GENOMIC DNA]</scope>
    <source>
        <strain evidence="4">AG1-IB / isolate 7/3/14</strain>
    </source>
</reference>
<protein>
    <recommendedName>
        <fullName evidence="2">DUF6535 domain-containing protein</fullName>
    </recommendedName>
</protein>